<keyword evidence="2" id="KW-1185">Reference proteome</keyword>
<comment type="caution">
    <text evidence="1">The sequence shown here is derived from an EMBL/GenBank/DDBJ whole genome shotgun (WGS) entry which is preliminary data.</text>
</comment>
<name>A0ABN8MAR8_9CNID</name>
<evidence type="ECO:0000313" key="1">
    <source>
        <dbReference type="EMBL" id="CAH3025628.1"/>
    </source>
</evidence>
<dbReference type="EMBL" id="CALNXI010000362">
    <property type="protein sequence ID" value="CAH3025628.1"/>
    <property type="molecule type" value="Genomic_DNA"/>
</dbReference>
<evidence type="ECO:0000313" key="2">
    <source>
        <dbReference type="Proteomes" id="UP001159427"/>
    </source>
</evidence>
<sequence>ETVSISVTNGIFLERWDRIDYKRVKFLLMDPRYPRLPSKTISLTQKRNLGINAYTITLFLSASDAGSELYLSTNEKPDSKSLISYVDGGFATYPFEFDRWYSGQISLPISLKKGKYYYMETIMKDDHQNDHLEVGMQAPDGKNYTVIPSAFLRTTLPVPPSKSGKLCTV</sequence>
<dbReference type="Proteomes" id="UP001159427">
    <property type="component" value="Unassembled WGS sequence"/>
</dbReference>
<accession>A0ABN8MAR8</accession>
<gene>
    <name evidence="1" type="ORF">PEVE_00026686</name>
</gene>
<protein>
    <submittedName>
        <fullName evidence="1">Uncharacterized protein</fullName>
    </submittedName>
</protein>
<feature type="non-terminal residue" evidence="1">
    <location>
        <position position="1"/>
    </location>
</feature>
<proteinExistence type="predicted"/>
<reference evidence="1 2" key="1">
    <citation type="submission" date="2022-05" db="EMBL/GenBank/DDBJ databases">
        <authorList>
            <consortium name="Genoscope - CEA"/>
            <person name="William W."/>
        </authorList>
    </citation>
    <scope>NUCLEOTIDE SEQUENCE [LARGE SCALE GENOMIC DNA]</scope>
</reference>
<organism evidence="1 2">
    <name type="scientific">Porites evermanni</name>
    <dbReference type="NCBI Taxonomy" id="104178"/>
    <lineage>
        <taxon>Eukaryota</taxon>
        <taxon>Metazoa</taxon>
        <taxon>Cnidaria</taxon>
        <taxon>Anthozoa</taxon>
        <taxon>Hexacorallia</taxon>
        <taxon>Scleractinia</taxon>
        <taxon>Fungiina</taxon>
        <taxon>Poritidae</taxon>
        <taxon>Porites</taxon>
    </lineage>
</organism>